<proteinExistence type="predicted"/>
<dbReference type="EMBL" id="LGTW01000028">
    <property type="protein sequence ID" value="KWX20381.1"/>
    <property type="molecule type" value="Genomic_DNA"/>
</dbReference>
<dbReference type="Proteomes" id="UP000193964">
    <property type="component" value="Unassembled WGS sequence"/>
</dbReference>
<dbReference type="InterPro" id="IPR016181">
    <property type="entry name" value="Acyl_CoA_acyltransferase"/>
</dbReference>
<dbReference type="SUPFAM" id="SSF55729">
    <property type="entry name" value="Acyl-CoA N-acyltransferases (Nat)"/>
    <property type="match status" value="1"/>
</dbReference>
<dbReference type="STRING" id="59750.AWC31_26715"/>
<evidence type="ECO:0000313" key="5">
    <source>
        <dbReference type="Proteomes" id="UP000193964"/>
    </source>
</evidence>
<dbReference type="PROSITE" id="PS51186">
    <property type="entry name" value="GNAT"/>
    <property type="match status" value="1"/>
</dbReference>
<protein>
    <submittedName>
        <fullName evidence="2">Acetyltransferase</fullName>
    </submittedName>
</protein>
<dbReference type="Pfam" id="PF00583">
    <property type="entry name" value="Acetyltransf_1"/>
    <property type="match status" value="1"/>
</dbReference>
<dbReference type="Gene3D" id="3.40.630.30">
    <property type="match status" value="1"/>
</dbReference>
<sequence>MIAHLHSSPSDFGAVTGALYGADPVLFTSELTTLRTEPWPADQVLLSVSNGGTVAGAAVQIRESVLLVSGLPPDASRSAADALASANAQLLGVRGTPANATAFTRAWRAVTGVAARRSSEDVLYRLGVLTPPTGVPGNWRLAADPDAELFERWLDAFYVDAFGAEPNIEANRGMLASVRAAGGHVLLWSVGDVPVSMARLHPAVLGTSRIGPVYTPSEHRGHGYAAAVTSAAAQFARDRGVSDVVLFADAANAVSNGVYKRIGFVPVAENVRYALSPDRRR</sequence>
<accession>A0A132PDF7</accession>
<evidence type="ECO:0000313" key="4">
    <source>
        <dbReference type="Proteomes" id="UP000070612"/>
    </source>
</evidence>
<organism evidence="2 4">
    <name type="scientific">Mycolicibacterium wolinskyi</name>
    <dbReference type="NCBI Taxonomy" id="59750"/>
    <lineage>
        <taxon>Bacteria</taxon>
        <taxon>Bacillati</taxon>
        <taxon>Actinomycetota</taxon>
        <taxon>Actinomycetes</taxon>
        <taxon>Mycobacteriales</taxon>
        <taxon>Mycobacteriaceae</taxon>
        <taxon>Mycolicibacterium</taxon>
    </lineage>
</organism>
<dbReference type="InterPro" id="IPR000182">
    <property type="entry name" value="GNAT_dom"/>
</dbReference>
<dbReference type="EMBL" id="LQQA01000015">
    <property type="protein sequence ID" value="ORX14758.1"/>
    <property type="molecule type" value="Genomic_DNA"/>
</dbReference>
<keyword evidence="2" id="KW-0808">Transferase</keyword>
<dbReference type="RefSeq" id="WP_067857238.1">
    <property type="nucleotide sequence ID" value="NZ_JACKUA010000026.1"/>
</dbReference>
<reference evidence="2 4" key="1">
    <citation type="submission" date="2015-07" db="EMBL/GenBank/DDBJ databases">
        <title>A draft genome sequence of Mycobacterium wolinskyi.</title>
        <authorList>
            <person name="de Man T.J."/>
            <person name="Perry K.A."/>
            <person name="Coulliette A.D."/>
            <person name="Jensen B."/>
            <person name="Toney N.C."/>
            <person name="Limbago B.M."/>
            <person name="Noble-Wang J."/>
        </authorList>
    </citation>
    <scope>NUCLEOTIDE SEQUENCE [LARGE SCALE GENOMIC DNA]</scope>
    <source>
        <strain evidence="2 4">CDC_01</strain>
    </source>
</reference>
<comment type="caution">
    <text evidence="2">The sequence shown here is derived from an EMBL/GenBank/DDBJ whole genome shotgun (WGS) entry which is preliminary data.</text>
</comment>
<dbReference type="GO" id="GO:0016747">
    <property type="term" value="F:acyltransferase activity, transferring groups other than amino-acyl groups"/>
    <property type="evidence" value="ECO:0007669"/>
    <property type="project" value="InterPro"/>
</dbReference>
<dbReference type="Proteomes" id="UP000070612">
    <property type="component" value="Unassembled WGS sequence"/>
</dbReference>
<dbReference type="OrthoDB" id="3174529at2"/>
<gene>
    <name evidence="2" type="ORF">AFM11_31005</name>
    <name evidence="3" type="ORF">AWC31_26715</name>
</gene>
<evidence type="ECO:0000313" key="3">
    <source>
        <dbReference type="EMBL" id="ORX14758.1"/>
    </source>
</evidence>
<evidence type="ECO:0000313" key="2">
    <source>
        <dbReference type="EMBL" id="KWX20381.1"/>
    </source>
</evidence>
<reference evidence="3 5" key="2">
    <citation type="submission" date="2016-01" db="EMBL/GenBank/DDBJ databases">
        <title>The new phylogeny of the genus Mycobacterium.</title>
        <authorList>
            <person name="Tarcisio F."/>
            <person name="Conor M."/>
            <person name="Antonella G."/>
            <person name="Elisabetta G."/>
            <person name="Giulia F.S."/>
            <person name="Sara T."/>
            <person name="Anna F."/>
            <person name="Clotilde B."/>
            <person name="Roberto B."/>
            <person name="Veronica D.S."/>
            <person name="Fabio R."/>
            <person name="Monica P."/>
            <person name="Olivier J."/>
            <person name="Enrico T."/>
            <person name="Nicola S."/>
        </authorList>
    </citation>
    <scope>NUCLEOTIDE SEQUENCE [LARGE SCALE GENOMIC DNA]</scope>
    <source>
        <strain evidence="3 5">ATCC 700010</strain>
    </source>
</reference>
<feature type="domain" description="N-acetyltransferase" evidence="1">
    <location>
        <begin position="137"/>
        <end position="281"/>
    </location>
</feature>
<dbReference type="PATRIC" id="fig|59750.3.peg.4104"/>
<keyword evidence="4" id="KW-1185">Reference proteome</keyword>
<dbReference type="AlphaFoldDB" id="A0A132PDF7"/>
<evidence type="ECO:0000259" key="1">
    <source>
        <dbReference type="PROSITE" id="PS51186"/>
    </source>
</evidence>
<name>A0A132PDF7_9MYCO</name>